<feature type="domain" description="DUF2460" evidence="2">
    <location>
        <begin position="361"/>
        <end position="421"/>
    </location>
</feature>
<dbReference type="AlphaFoldDB" id="A0A1L3ZU02"/>
<gene>
    <name evidence="4" type="ORF">BSL82_07200</name>
</gene>
<organism evidence="4 5">
    <name type="scientific">Tardibacter chloracetimidivorans</name>
    <dbReference type="NCBI Taxonomy" id="1921510"/>
    <lineage>
        <taxon>Bacteria</taxon>
        <taxon>Pseudomonadati</taxon>
        <taxon>Pseudomonadota</taxon>
        <taxon>Alphaproteobacteria</taxon>
        <taxon>Sphingomonadales</taxon>
        <taxon>Sphingomonadaceae</taxon>
        <taxon>Tardibacter</taxon>
    </lineage>
</organism>
<evidence type="ECO:0000259" key="2">
    <source>
        <dbReference type="Pfam" id="PF09343"/>
    </source>
</evidence>
<dbReference type="InterPro" id="IPR011740">
    <property type="entry name" value="DUF2460"/>
</dbReference>
<keyword evidence="5" id="KW-1185">Reference proteome</keyword>
<accession>A0A1L3ZU02</accession>
<feature type="region of interest" description="Disordered" evidence="1">
    <location>
        <begin position="444"/>
        <end position="469"/>
    </location>
</feature>
<feature type="domain" description="Non-contractile tail sheath TIM barrel" evidence="3">
    <location>
        <begin position="2"/>
        <end position="347"/>
    </location>
</feature>
<evidence type="ECO:0000313" key="5">
    <source>
        <dbReference type="Proteomes" id="UP000182063"/>
    </source>
</evidence>
<dbReference type="Pfam" id="PF09343">
    <property type="entry name" value="DUF2460"/>
    <property type="match status" value="1"/>
</dbReference>
<protein>
    <submittedName>
        <fullName evidence="4">Uncharacterized protein</fullName>
    </submittedName>
</protein>
<proteinExistence type="predicted"/>
<evidence type="ECO:0000313" key="4">
    <source>
        <dbReference type="EMBL" id="API59121.1"/>
    </source>
</evidence>
<evidence type="ECO:0000256" key="1">
    <source>
        <dbReference type="SAM" id="MobiDB-lite"/>
    </source>
</evidence>
<sequence>MPEHRLRIANGYDDSYDVTPARLLRNVLHLGYRKLINHYVGMSHYFRLGWNAGEGRFVAQAAGDPLNAPCRRWHEDFAARAKALNYNIIWSLSYELFDAHPPESWKQRAWDGSPALTGWSPPSTLLSPANDDAMEYLRGVGRAFIGFSASAGLEPLFQIGEPWWWVPADGRPHIYDDAARAAFGGTPPEIPTVRASLSSGQQALLDQAGVLLGASTLALRDAVKAEAPAAKVMLLFYAPQVLDSEAPDLVRANMPVEWAVPAFDVLQLEDYDFVIAGDPGSSARAFDTVIARLGYPPDDQHYFSGFVLNGEDRALWRLVDSAADAGRRRGAAETFVWAYPQVVRDGFIHFDETEAEVQPFHDVAFPLALGLDAGVGPEFSTAIVTTGSGREQRNAGWADARLSYDAGSGLRSEDDLKTLIASSAHGGDRRSAFASAIRWTTVPQRRGMNPMQPTSGLELATASRPALRW</sequence>
<dbReference type="Pfam" id="PF23845">
    <property type="entry name" value="TIM-barrel_NCTSP"/>
    <property type="match status" value="1"/>
</dbReference>
<dbReference type="Proteomes" id="UP000182063">
    <property type="component" value="Chromosome"/>
</dbReference>
<dbReference type="EMBL" id="CP018221">
    <property type="protein sequence ID" value="API59121.1"/>
    <property type="molecule type" value="Genomic_DNA"/>
</dbReference>
<reference evidence="5" key="1">
    <citation type="submission" date="2016-11" db="EMBL/GenBank/DDBJ databases">
        <title>Complete Genome Sequence of alachlor-degrading Sphingomonas sp. strain JJ-A5.</title>
        <authorList>
            <person name="Lee H."/>
            <person name="Ka J.-O."/>
        </authorList>
    </citation>
    <scope>NUCLEOTIDE SEQUENCE [LARGE SCALE GENOMIC DNA]</scope>
    <source>
        <strain evidence="5">JJ-A5</strain>
    </source>
</reference>
<dbReference type="InterPro" id="IPR057122">
    <property type="entry name" value="TIM-barrel_NCTSP"/>
</dbReference>
<name>A0A1L3ZU02_9SPHN</name>
<evidence type="ECO:0000259" key="3">
    <source>
        <dbReference type="Pfam" id="PF23845"/>
    </source>
</evidence>
<dbReference type="STRING" id="1921510.BSL82_07200"/>
<dbReference type="KEGG" id="sphj:BSL82_07200"/>